<feature type="transmembrane region" description="Helical" evidence="7">
    <location>
        <begin position="230"/>
        <end position="250"/>
    </location>
</feature>
<dbReference type="PANTHER" id="PTHR30477:SF0">
    <property type="entry name" value="METAL TRANSPORT SYSTEM MEMBRANE PROTEIN TM_0125-RELATED"/>
    <property type="match status" value="1"/>
</dbReference>
<name>A0A1M6PNG5_9BACL</name>
<keyword evidence="6" id="KW-0813">Transport</keyword>
<keyword evidence="5 7" id="KW-0472">Membrane</keyword>
<protein>
    <submittedName>
        <fullName evidence="8">Zinc/manganese transport system permease protein</fullName>
    </submittedName>
</protein>
<feature type="transmembrane region" description="Helical" evidence="7">
    <location>
        <begin position="63"/>
        <end position="86"/>
    </location>
</feature>
<feature type="transmembrane region" description="Helical" evidence="7">
    <location>
        <begin position="203"/>
        <end position="223"/>
    </location>
</feature>
<dbReference type="AlphaFoldDB" id="A0A1M6PNG5"/>
<organism evidence="8 9">
    <name type="scientific">Alicyclobacillus tolerans</name>
    <dbReference type="NCBI Taxonomy" id="90970"/>
    <lineage>
        <taxon>Bacteria</taxon>
        <taxon>Bacillati</taxon>
        <taxon>Bacillota</taxon>
        <taxon>Bacilli</taxon>
        <taxon>Bacillales</taxon>
        <taxon>Alicyclobacillaceae</taxon>
        <taxon>Alicyclobacillus</taxon>
    </lineage>
</organism>
<dbReference type="Pfam" id="PF00950">
    <property type="entry name" value="ABC-3"/>
    <property type="match status" value="1"/>
</dbReference>
<evidence type="ECO:0000313" key="8">
    <source>
        <dbReference type="EMBL" id="SHK09495.1"/>
    </source>
</evidence>
<evidence type="ECO:0000256" key="6">
    <source>
        <dbReference type="RuleBase" id="RU003943"/>
    </source>
</evidence>
<dbReference type="Gene3D" id="1.10.3470.10">
    <property type="entry name" value="ABC transporter involved in vitamin B12 uptake, BtuC"/>
    <property type="match status" value="1"/>
</dbReference>
<gene>
    <name evidence="8" type="ORF">SAMN05443507_10888</name>
</gene>
<feature type="transmembrane region" description="Helical" evidence="7">
    <location>
        <begin position="180"/>
        <end position="197"/>
    </location>
</feature>
<keyword evidence="3 6" id="KW-0812">Transmembrane</keyword>
<dbReference type="GO" id="GO:0043190">
    <property type="term" value="C:ATP-binding cassette (ABC) transporter complex"/>
    <property type="evidence" value="ECO:0007669"/>
    <property type="project" value="InterPro"/>
</dbReference>
<dbReference type="EMBL" id="FRAF01000008">
    <property type="protein sequence ID" value="SHK09495.1"/>
    <property type="molecule type" value="Genomic_DNA"/>
</dbReference>
<proteinExistence type="inferred from homology"/>
<feature type="transmembrane region" description="Helical" evidence="7">
    <location>
        <begin position="129"/>
        <end position="159"/>
    </location>
</feature>
<dbReference type="RefSeq" id="WP_072873684.1">
    <property type="nucleotide sequence ID" value="NZ_FRAF01000008.1"/>
</dbReference>
<evidence type="ECO:0000313" key="9">
    <source>
        <dbReference type="Proteomes" id="UP000184016"/>
    </source>
</evidence>
<dbReference type="GO" id="GO:0010043">
    <property type="term" value="P:response to zinc ion"/>
    <property type="evidence" value="ECO:0007669"/>
    <property type="project" value="TreeGrafter"/>
</dbReference>
<feature type="transmembrane region" description="Helical" evidence="7">
    <location>
        <begin position="20"/>
        <end position="43"/>
    </location>
</feature>
<reference evidence="9" key="1">
    <citation type="submission" date="2016-11" db="EMBL/GenBank/DDBJ databases">
        <authorList>
            <person name="Varghese N."/>
            <person name="Submissions S."/>
        </authorList>
    </citation>
    <scope>NUCLEOTIDE SEQUENCE [LARGE SCALE GENOMIC DNA]</scope>
    <source>
        <strain evidence="9">USBA-503</strain>
    </source>
</reference>
<evidence type="ECO:0000256" key="3">
    <source>
        <dbReference type="ARBA" id="ARBA00022692"/>
    </source>
</evidence>
<comment type="similarity">
    <text evidence="2 6">Belongs to the ABC-3 integral membrane protein family.</text>
</comment>
<keyword evidence="4 7" id="KW-1133">Transmembrane helix</keyword>
<dbReference type="Proteomes" id="UP000184016">
    <property type="component" value="Unassembled WGS sequence"/>
</dbReference>
<dbReference type="SUPFAM" id="SSF81345">
    <property type="entry name" value="ABC transporter involved in vitamin B12 uptake, BtuC"/>
    <property type="match status" value="1"/>
</dbReference>
<dbReference type="PANTHER" id="PTHR30477">
    <property type="entry name" value="ABC-TRANSPORTER METAL-BINDING PROTEIN"/>
    <property type="match status" value="1"/>
</dbReference>
<dbReference type="InterPro" id="IPR037294">
    <property type="entry name" value="ABC_BtuC-like"/>
</dbReference>
<feature type="transmembrane region" description="Helical" evidence="7">
    <location>
        <begin position="262"/>
        <end position="281"/>
    </location>
</feature>
<evidence type="ECO:0000256" key="5">
    <source>
        <dbReference type="ARBA" id="ARBA00023136"/>
    </source>
</evidence>
<evidence type="ECO:0000256" key="1">
    <source>
        <dbReference type="ARBA" id="ARBA00004141"/>
    </source>
</evidence>
<accession>A0A1M6PNG5</accession>
<dbReference type="GO" id="GO:0055085">
    <property type="term" value="P:transmembrane transport"/>
    <property type="evidence" value="ECO:0007669"/>
    <property type="project" value="InterPro"/>
</dbReference>
<feature type="transmembrane region" description="Helical" evidence="7">
    <location>
        <begin position="98"/>
        <end position="117"/>
    </location>
</feature>
<evidence type="ECO:0000256" key="2">
    <source>
        <dbReference type="ARBA" id="ARBA00008034"/>
    </source>
</evidence>
<evidence type="ECO:0000256" key="4">
    <source>
        <dbReference type="ARBA" id="ARBA00022989"/>
    </source>
</evidence>
<dbReference type="STRING" id="1830138.SAMN05443507_10888"/>
<comment type="subcellular location">
    <subcellularLocation>
        <location evidence="6">Cell membrane</location>
        <topology evidence="6">Multi-pass membrane protein</topology>
    </subcellularLocation>
    <subcellularLocation>
        <location evidence="1">Membrane</location>
        <topology evidence="1">Multi-pass membrane protein</topology>
    </subcellularLocation>
</comment>
<sequence length="297" mass="31623">MLNSLWHTLFAPGFFSSSAVWRALSMSAAVAVVSGMVGVFAVVRGQSFAGHALGDFGTTGASGAFLAGLNAVWGFLGVGLIAGAIMDTLGKRAKERDIATGVVLSLILGIGALFLYFDTTYRNTTGAPMTILFGSVFLVDPSLLPFVLCFDGLAVLLLFIIYRPLLFSSLNVDLARAKGVPARLISILFMSALAMAVEQSAIVVGALLSTALLIGPAAIAIRFTHRPGKAMLVASMIGIFSSWMGILLAYDSYNWPPVNRGWPVSFFIASIILLLYILSHLRLRMGTRRGKKVLQEG</sequence>
<evidence type="ECO:0000256" key="7">
    <source>
        <dbReference type="SAM" id="Phobius"/>
    </source>
</evidence>
<keyword evidence="9" id="KW-1185">Reference proteome</keyword>
<dbReference type="InterPro" id="IPR001626">
    <property type="entry name" value="ABC_TroCD"/>
</dbReference>